<evidence type="ECO:0008006" key="3">
    <source>
        <dbReference type="Google" id="ProtNLM"/>
    </source>
</evidence>
<sequence>MIALAFVLGALFGGTVATIGLCLVSINRR</sequence>
<evidence type="ECO:0000313" key="1">
    <source>
        <dbReference type="EMBL" id="VWL99892.1"/>
    </source>
</evidence>
<organism evidence="1 2">
    <name type="scientific">Collinsella aerofaciens</name>
    <dbReference type="NCBI Taxonomy" id="74426"/>
    <lineage>
        <taxon>Bacteria</taxon>
        <taxon>Bacillati</taxon>
        <taxon>Actinomycetota</taxon>
        <taxon>Coriobacteriia</taxon>
        <taxon>Coriobacteriales</taxon>
        <taxon>Coriobacteriaceae</taxon>
        <taxon>Collinsella</taxon>
    </lineage>
</organism>
<dbReference type="Proteomes" id="UP000330807">
    <property type="component" value="Unassembled WGS sequence"/>
</dbReference>
<name>A0A5K1J8E3_9ACTN</name>
<evidence type="ECO:0000313" key="2">
    <source>
        <dbReference type="Proteomes" id="UP000330807"/>
    </source>
</evidence>
<proteinExistence type="predicted"/>
<protein>
    <recommendedName>
        <fullName evidence="3">DUF3789 domain-containing protein</fullName>
    </recommendedName>
</protein>
<gene>
    <name evidence="1" type="ORF">LMKDKBCB_02150</name>
</gene>
<dbReference type="EMBL" id="CABWIH010000045">
    <property type="protein sequence ID" value="VWL99892.1"/>
    <property type="molecule type" value="Genomic_DNA"/>
</dbReference>
<accession>A0A5K1J8E3</accession>
<reference evidence="1 2" key="1">
    <citation type="submission" date="2019-10" db="EMBL/GenBank/DDBJ databases">
        <authorList>
            <person name="Wolf R A."/>
        </authorList>
    </citation>
    <scope>NUCLEOTIDE SEQUENCE [LARGE SCALE GENOMIC DNA]</scope>
    <source>
        <strain evidence="1">Collinsella_aerofaciens_AK_138A</strain>
    </source>
</reference>
<dbReference type="AlphaFoldDB" id="A0A5K1J8E3"/>